<dbReference type="PANTHER" id="PTHR14226">
    <property type="entry name" value="NEUROPATHY TARGET ESTERASE/SWISS CHEESE D.MELANOGASTER"/>
    <property type="match status" value="1"/>
</dbReference>
<dbReference type="PANTHER" id="PTHR14226:SF25">
    <property type="entry name" value="PHOSPHOESTERASE"/>
    <property type="match status" value="1"/>
</dbReference>
<protein>
    <submittedName>
        <fullName evidence="6">Patatin family protein</fullName>
    </submittedName>
</protein>
<gene>
    <name evidence="6" type="ORF">C5N92_00095</name>
</gene>
<keyword evidence="7" id="KW-1185">Reference proteome</keyword>
<evidence type="ECO:0000256" key="3">
    <source>
        <dbReference type="ARBA" id="ARBA00023098"/>
    </source>
</evidence>
<dbReference type="Gene3D" id="3.40.1090.10">
    <property type="entry name" value="Cytosolic phospholipase A2 catalytic domain"/>
    <property type="match status" value="2"/>
</dbReference>
<dbReference type="InterPro" id="IPR045943">
    <property type="entry name" value="DUF6363"/>
</dbReference>
<dbReference type="GO" id="GO:0016042">
    <property type="term" value="P:lipid catabolic process"/>
    <property type="evidence" value="ECO:0007669"/>
    <property type="project" value="UniProtKB-UniRule"/>
</dbReference>
<name>A0A328C3F0_9PAST</name>
<dbReference type="SUPFAM" id="SSF52151">
    <property type="entry name" value="FabD/lysophospholipase-like"/>
    <property type="match status" value="1"/>
</dbReference>
<dbReference type="InterPro" id="IPR050301">
    <property type="entry name" value="NTE"/>
</dbReference>
<dbReference type="OrthoDB" id="9802424at2"/>
<comment type="caution">
    <text evidence="4">Lacks conserved residue(s) required for the propagation of feature annotation.</text>
</comment>
<reference evidence="7" key="1">
    <citation type="submission" date="2018-02" db="EMBL/GenBank/DDBJ databases">
        <title>Glaesserella australis sp. nov., isolated from the lungs of pigs.</title>
        <authorList>
            <person name="Turni C."/>
            <person name="Christensen H."/>
        </authorList>
    </citation>
    <scope>NUCLEOTIDE SEQUENCE [LARGE SCALE GENOMIC DNA]</scope>
    <source>
        <strain evidence="7">HS4635</strain>
    </source>
</reference>
<dbReference type="AlphaFoldDB" id="A0A328C3F0"/>
<dbReference type="Pfam" id="PF19890">
    <property type="entry name" value="DUF6363"/>
    <property type="match status" value="1"/>
</dbReference>
<evidence type="ECO:0000256" key="1">
    <source>
        <dbReference type="ARBA" id="ARBA00022801"/>
    </source>
</evidence>
<evidence type="ECO:0000313" key="6">
    <source>
        <dbReference type="EMBL" id="RAL19812.1"/>
    </source>
</evidence>
<feature type="active site" description="Proton acceptor" evidence="4">
    <location>
        <position position="158"/>
    </location>
</feature>
<proteinExistence type="predicted"/>
<dbReference type="Proteomes" id="UP000248689">
    <property type="component" value="Unassembled WGS sequence"/>
</dbReference>
<evidence type="ECO:0000256" key="4">
    <source>
        <dbReference type="PROSITE-ProRule" id="PRU01161"/>
    </source>
</evidence>
<evidence type="ECO:0000259" key="5">
    <source>
        <dbReference type="PROSITE" id="PS51635"/>
    </source>
</evidence>
<feature type="domain" description="PNPLA" evidence="5">
    <location>
        <begin position="5"/>
        <end position="171"/>
    </location>
</feature>
<comment type="caution">
    <text evidence="6">The sequence shown here is derived from an EMBL/GenBank/DDBJ whole genome shotgun (WGS) entry which is preliminary data.</text>
</comment>
<dbReference type="PROSITE" id="PS51635">
    <property type="entry name" value="PNPLA"/>
    <property type="match status" value="1"/>
</dbReference>
<dbReference type="InterPro" id="IPR037483">
    <property type="entry name" value="YjjU-like"/>
</dbReference>
<dbReference type="Pfam" id="PF01734">
    <property type="entry name" value="Patatin"/>
    <property type="match status" value="1"/>
</dbReference>
<dbReference type="InterPro" id="IPR002641">
    <property type="entry name" value="PNPLA_dom"/>
</dbReference>
<accession>A0A328C3F0</accession>
<organism evidence="6 7">
    <name type="scientific">Glaesserella australis</name>
    <dbReference type="NCBI Taxonomy" id="2094024"/>
    <lineage>
        <taxon>Bacteria</taxon>
        <taxon>Pseudomonadati</taxon>
        <taxon>Pseudomonadota</taxon>
        <taxon>Gammaproteobacteria</taxon>
        <taxon>Pasteurellales</taxon>
        <taxon>Pasteurellaceae</taxon>
        <taxon>Glaesserella</taxon>
    </lineage>
</organism>
<evidence type="ECO:0000313" key="7">
    <source>
        <dbReference type="Proteomes" id="UP000248689"/>
    </source>
</evidence>
<keyword evidence="1 4" id="KW-0378">Hydrolase</keyword>
<dbReference type="InterPro" id="IPR016035">
    <property type="entry name" value="Acyl_Trfase/lysoPLipase"/>
</dbReference>
<dbReference type="GO" id="GO:0016787">
    <property type="term" value="F:hydrolase activity"/>
    <property type="evidence" value="ECO:0007669"/>
    <property type="project" value="UniProtKB-UniRule"/>
</dbReference>
<keyword evidence="3 4" id="KW-0443">Lipid metabolism</keyword>
<feature type="active site" description="Nucleophile" evidence="4">
    <location>
        <position position="38"/>
    </location>
</feature>
<evidence type="ECO:0000256" key="2">
    <source>
        <dbReference type="ARBA" id="ARBA00022963"/>
    </source>
</evidence>
<dbReference type="EMBL" id="PTPX01000001">
    <property type="protein sequence ID" value="RAL19812.1"/>
    <property type="molecule type" value="Genomic_DNA"/>
</dbReference>
<feature type="short sequence motif" description="DGA/G" evidence="4">
    <location>
        <begin position="158"/>
        <end position="160"/>
    </location>
</feature>
<sequence length="282" mass="31757">MKIGLVLEGGAMRGLFTAGVLDVFMDEHIHIDGIVSVSAGALFGVNYPSKQPGRVLRYNLKYLNDPRFLGFKSFITTGNIVNKDFGFYEIPYTLDPFDNEAYKQANIDFYATLTNIETGEAEYHKITDPFAQMETLRATSAMPYVSNIVEVNGKKYLDGGIADSIPLAQCQALGYDKIIVILTRPLDYRKTPSSPWLSKLFYRKYPKLVDALNNRHTNYNACVEDVIKQQQQGKIFVIRPSQTLAIKRIEKDPVKIQAMYDLGVADAKREMANLKAYLADTI</sequence>
<dbReference type="RefSeq" id="WP_111748875.1">
    <property type="nucleotide sequence ID" value="NZ_PTPX01000001.1"/>
</dbReference>
<dbReference type="CDD" id="cd07208">
    <property type="entry name" value="Pat_hypo_Ecoli_yjju_like"/>
    <property type="match status" value="1"/>
</dbReference>
<keyword evidence="2 4" id="KW-0442">Lipid degradation</keyword>